<sequence length="98" mass="10908">MRLARPYDTAEHVTGHGKEKSKVARGPGDDTQAREGQHETASLKQDSPTNRSDSGTRKNKHYNSVEIYDKMSRWLEGNPQEDPWSAVSSFSRGHPGNG</sequence>
<dbReference type="RefSeq" id="XP_037152445.1">
    <property type="nucleotide sequence ID" value="XM_037291010.1"/>
</dbReference>
<comment type="caution">
    <text evidence="2">The sequence shown here is derived from an EMBL/GenBank/DDBJ whole genome shotgun (WGS) entry which is preliminary data.</text>
</comment>
<keyword evidence="3" id="KW-1185">Reference proteome</keyword>
<feature type="compositionally biased region" description="Polar residues" evidence="1">
    <location>
        <begin position="39"/>
        <end position="53"/>
    </location>
</feature>
<feature type="compositionally biased region" description="Basic and acidic residues" evidence="1">
    <location>
        <begin position="8"/>
        <end position="38"/>
    </location>
</feature>
<organism evidence="2 3">
    <name type="scientific">Letharia lupina</name>
    <dbReference type="NCBI Taxonomy" id="560253"/>
    <lineage>
        <taxon>Eukaryota</taxon>
        <taxon>Fungi</taxon>
        <taxon>Dikarya</taxon>
        <taxon>Ascomycota</taxon>
        <taxon>Pezizomycotina</taxon>
        <taxon>Lecanoromycetes</taxon>
        <taxon>OSLEUM clade</taxon>
        <taxon>Lecanoromycetidae</taxon>
        <taxon>Lecanorales</taxon>
        <taxon>Lecanorineae</taxon>
        <taxon>Parmeliaceae</taxon>
        <taxon>Letharia</taxon>
    </lineage>
</organism>
<dbReference type="Proteomes" id="UP000593566">
    <property type="component" value="Unassembled WGS sequence"/>
</dbReference>
<reference evidence="2 3" key="1">
    <citation type="journal article" date="2020" name="Genomics">
        <title>Complete, high-quality genomes from long-read metagenomic sequencing of two wolf lichen thalli reveals enigmatic genome architecture.</title>
        <authorList>
            <person name="McKenzie S.K."/>
            <person name="Walston R.F."/>
            <person name="Allen J.L."/>
        </authorList>
    </citation>
    <scope>NUCLEOTIDE SEQUENCE [LARGE SCALE GENOMIC DNA]</scope>
    <source>
        <strain evidence="2">WasteWater1</strain>
    </source>
</reference>
<dbReference type="AlphaFoldDB" id="A0A8H6CGQ9"/>
<dbReference type="GeneID" id="59328489"/>
<evidence type="ECO:0000313" key="3">
    <source>
        <dbReference type="Proteomes" id="UP000593566"/>
    </source>
</evidence>
<accession>A0A8H6CGQ9</accession>
<dbReference type="EMBL" id="JACCJB010000010">
    <property type="protein sequence ID" value="KAF6223228.1"/>
    <property type="molecule type" value="Genomic_DNA"/>
</dbReference>
<evidence type="ECO:0000256" key="1">
    <source>
        <dbReference type="SAM" id="MobiDB-lite"/>
    </source>
</evidence>
<name>A0A8H6CGQ9_9LECA</name>
<protein>
    <submittedName>
        <fullName evidence="2">Uncharacterized protein</fullName>
    </submittedName>
</protein>
<gene>
    <name evidence="2" type="ORF">HO133_000070</name>
</gene>
<proteinExistence type="predicted"/>
<feature type="region of interest" description="Disordered" evidence="1">
    <location>
        <begin position="1"/>
        <end position="98"/>
    </location>
</feature>
<evidence type="ECO:0000313" key="2">
    <source>
        <dbReference type="EMBL" id="KAF6223228.1"/>
    </source>
</evidence>